<feature type="signal peptide" evidence="2">
    <location>
        <begin position="1"/>
        <end position="18"/>
    </location>
</feature>
<dbReference type="EMBL" id="KZ503267">
    <property type="protein sequence ID" value="PKU66522.1"/>
    <property type="molecule type" value="Genomic_DNA"/>
</dbReference>
<reference evidence="3 4" key="2">
    <citation type="journal article" date="2017" name="Nature">
        <title>The Apostasia genome and the evolution of orchids.</title>
        <authorList>
            <person name="Zhang G.Q."/>
            <person name="Liu K.W."/>
            <person name="Li Z."/>
            <person name="Lohaus R."/>
            <person name="Hsiao Y.Y."/>
            <person name="Niu S.C."/>
            <person name="Wang J.Y."/>
            <person name="Lin Y.C."/>
            <person name="Xu Q."/>
            <person name="Chen L.J."/>
            <person name="Yoshida K."/>
            <person name="Fujiwara S."/>
            <person name="Wang Z.W."/>
            <person name="Zhang Y.Q."/>
            <person name="Mitsuda N."/>
            <person name="Wang M."/>
            <person name="Liu G.H."/>
            <person name="Pecoraro L."/>
            <person name="Huang H.X."/>
            <person name="Xiao X.J."/>
            <person name="Lin M."/>
            <person name="Wu X.Y."/>
            <person name="Wu W.L."/>
            <person name="Chen Y.Y."/>
            <person name="Chang S.B."/>
            <person name="Sakamoto S."/>
            <person name="Ohme-Takagi M."/>
            <person name="Yagi M."/>
            <person name="Zeng S.J."/>
            <person name="Shen C.Y."/>
            <person name="Yeh C.M."/>
            <person name="Luo Y.B."/>
            <person name="Tsai W.C."/>
            <person name="Van de Peer Y."/>
            <person name="Liu Z.J."/>
        </authorList>
    </citation>
    <scope>NUCLEOTIDE SEQUENCE [LARGE SCALE GENOMIC DNA]</scope>
    <source>
        <tissue evidence="3">The whole plant</tissue>
    </source>
</reference>
<gene>
    <name evidence="3" type="ORF">MA16_Dca006850</name>
</gene>
<keyword evidence="2" id="KW-0732">Signal</keyword>
<evidence type="ECO:0000256" key="2">
    <source>
        <dbReference type="SAM" id="SignalP"/>
    </source>
</evidence>
<sequence length="194" mass="21307">MSLLLLLPSTLLLYGGFPSPLVNRYLFSNSRAPPYTGVMSGDHFPSRDSAVRGNAVVPPEGGRRPDKGARADDLASTVTSDTLTIFHKKFHFLYDLVAVVPKRSDRAGTPPSGYLTVSDTHLRSGLCFPPPAELIKILMHCGMSLSQFTYRCMSVTIGLIALFKDRGAVLTPERLSRMGRFTNDTQGRVTFRSK</sequence>
<proteinExistence type="predicted"/>
<organism evidence="3 4">
    <name type="scientific">Dendrobium catenatum</name>
    <dbReference type="NCBI Taxonomy" id="906689"/>
    <lineage>
        <taxon>Eukaryota</taxon>
        <taxon>Viridiplantae</taxon>
        <taxon>Streptophyta</taxon>
        <taxon>Embryophyta</taxon>
        <taxon>Tracheophyta</taxon>
        <taxon>Spermatophyta</taxon>
        <taxon>Magnoliopsida</taxon>
        <taxon>Liliopsida</taxon>
        <taxon>Asparagales</taxon>
        <taxon>Orchidaceae</taxon>
        <taxon>Epidendroideae</taxon>
        <taxon>Malaxideae</taxon>
        <taxon>Dendrobiinae</taxon>
        <taxon>Dendrobium</taxon>
    </lineage>
</organism>
<dbReference type="AlphaFoldDB" id="A0A2I0VSZ2"/>
<feature type="region of interest" description="Disordered" evidence="1">
    <location>
        <begin position="43"/>
        <end position="70"/>
    </location>
</feature>
<feature type="compositionally biased region" description="Basic and acidic residues" evidence="1">
    <location>
        <begin position="61"/>
        <end position="70"/>
    </location>
</feature>
<protein>
    <submittedName>
        <fullName evidence="3">Uncharacterized protein</fullName>
    </submittedName>
</protein>
<feature type="chain" id="PRO_5014139080" evidence="2">
    <location>
        <begin position="19"/>
        <end position="194"/>
    </location>
</feature>
<evidence type="ECO:0000256" key="1">
    <source>
        <dbReference type="SAM" id="MobiDB-lite"/>
    </source>
</evidence>
<reference evidence="3 4" key="1">
    <citation type="journal article" date="2016" name="Sci. Rep.">
        <title>The Dendrobium catenatum Lindl. genome sequence provides insights into polysaccharide synthase, floral development and adaptive evolution.</title>
        <authorList>
            <person name="Zhang G.Q."/>
            <person name="Xu Q."/>
            <person name="Bian C."/>
            <person name="Tsai W.C."/>
            <person name="Yeh C.M."/>
            <person name="Liu K.W."/>
            <person name="Yoshida K."/>
            <person name="Zhang L.S."/>
            <person name="Chang S.B."/>
            <person name="Chen F."/>
            <person name="Shi Y."/>
            <person name="Su Y.Y."/>
            <person name="Zhang Y.Q."/>
            <person name="Chen L.J."/>
            <person name="Yin Y."/>
            <person name="Lin M."/>
            <person name="Huang H."/>
            <person name="Deng H."/>
            <person name="Wang Z.W."/>
            <person name="Zhu S.L."/>
            <person name="Zhao X."/>
            <person name="Deng C."/>
            <person name="Niu S.C."/>
            <person name="Huang J."/>
            <person name="Wang M."/>
            <person name="Liu G.H."/>
            <person name="Yang H.J."/>
            <person name="Xiao X.J."/>
            <person name="Hsiao Y.Y."/>
            <person name="Wu W.L."/>
            <person name="Chen Y.Y."/>
            <person name="Mitsuda N."/>
            <person name="Ohme-Takagi M."/>
            <person name="Luo Y.B."/>
            <person name="Van de Peer Y."/>
            <person name="Liu Z.J."/>
        </authorList>
    </citation>
    <scope>NUCLEOTIDE SEQUENCE [LARGE SCALE GENOMIC DNA]</scope>
    <source>
        <tissue evidence="3">The whole plant</tissue>
    </source>
</reference>
<dbReference type="Proteomes" id="UP000233837">
    <property type="component" value="Unassembled WGS sequence"/>
</dbReference>
<accession>A0A2I0VSZ2</accession>
<evidence type="ECO:0000313" key="4">
    <source>
        <dbReference type="Proteomes" id="UP000233837"/>
    </source>
</evidence>
<name>A0A2I0VSZ2_9ASPA</name>
<keyword evidence="4" id="KW-1185">Reference proteome</keyword>
<evidence type="ECO:0000313" key="3">
    <source>
        <dbReference type="EMBL" id="PKU66522.1"/>
    </source>
</evidence>